<name>A0A6L2KDF0_TANCI</name>
<gene>
    <name evidence="3" type="ORF">Tci_019449</name>
</gene>
<evidence type="ECO:0000256" key="1">
    <source>
        <dbReference type="SAM" id="MobiDB-lite"/>
    </source>
</evidence>
<accession>A0A6L2KDF0</accession>
<evidence type="ECO:0000313" key="3">
    <source>
        <dbReference type="EMBL" id="GEU47471.1"/>
    </source>
</evidence>
<comment type="caution">
    <text evidence="3">The sequence shown here is derived from an EMBL/GenBank/DDBJ whole genome shotgun (WGS) entry which is preliminary data.</text>
</comment>
<dbReference type="AlphaFoldDB" id="A0A6L2KDF0"/>
<dbReference type="EMBL" id="BKCJ010002275">
    <property type="protein sequence ID" value="GEU47471.1"/>
    <property type="molecule type" value="Genomic_DNA"/>
</dbReference>
<protein>
    <recommendedName>
        <fullName evidence="2">Retroviral polymerase SH3-like domain-containing protein</fullName>
    </recommendedName>
</protein>
<reference evidence="3" key="1">
    <citation type="journal article" date="2019" name="Sci. Rep.">
        <title>Draft genome of Tanacetum cinerariifolium, the natural source of mosquito coil.</title>
        <authorList>
            <person name="Yamashiro T."/>
            <person name="Shiraishi A."/>
            <person name="Satake H."/>
            <person name="Nakayama K."/>
        </authorList>
    </citation>
    <scope>NUCLEOTIDE SEQUENCE</scope>
</reference>
<feature type="region of interest" description="Disordered" evidence="1">
    <location>
        <begin position="271"/>
        <end position="293"/>
    </location>
</feature>
<dbReference type="Pfam" id="PF25597">
    <property type="entry name" value="SH3_retrovirus"/>
    <property type="match status" value="1"/>
</dbReference>
<evidence type="ECO:0000259" key="2">
    <source>
        <dbReference type="Pfam" id="PF25597"/>
    </source>
</evidence>
<dbReference type="InterPro" id="IPR057670">
    <property type="entry name" value="SH3_retrovirus"/>
</dbReference>
<proteinExistence type="predicted"/>
<sequence length="293" mass="33100">MVELMVVVQIRVADLEIQEVVVRHVMVEMDLKGPMVNCPSLTYKGYLMTFVVEEVLEGFRGSRKLKPGALSLYMGNGQRAAVEAIGSYDLCFPSGLVIVLHNCHYPSSIARGVISVSHLYDDGFINHFDYDNSISVSRNNLVYFSVVPKDGIYEIDSSNSNTNDRSMYVISNKMDFLIQDRELATSSPSLMTLVGCDALVKRDTLTKPDKLETRFSKCIFVGYLKETMGYSFYYPPENKVFVARNVEFFKNSLITQEACGSLEDLELIQKQDTHPSKNTSSYHDEDNQEIDEP</sequence>
<feature type="domain" description="Retroviral polymerase SH3-like" evidence="2">
    <location>
        <begin position="206"/>
        <end position="252"/>
    </location>
</feature>
<organism evidence="3">
    <name type="scientific">Tanacetum cinerariifolium</name>
    <name type="common">Dalmatian daisy</name>
    <name type="synonym">Chrysanthemum cinerariifolium</name>
    <dbReference type="NCBI Taxonomy" id="118510"/>
    <lineage>
        <taxon>Eukaryota</taxon>
        <taxon>Viridiplantae</taxon>
        <taxon>Streptophyta</taxon>
        <taxon>Embryophyta</taxon>
        <taxon>Tracheophyta</taxon>
        <taxon>Spermatophyta</taxon>
        <taxon>Magnoliopsida</taxon>
        <taxon>eudicotyledons</taxon>
        <taxon>Gunneridae</taxon>
        <taxon>Pentapetalae</taxon>
        <taxon>asterids</taxon>
        <taxon>campanulids</taxon>
        <taxon>Asterales</taxon>
        <taxon>Asteraceae</taxon>
        <taxon>Asteroideae</taxon>
        <taxon>Anthemideae</taxon>
        <taxon>Anthemidinae</taxon>
        <taxon>Tanacetum</taxon>
    </lineage>
</organism>